<gene>
    <name evidence="2" type="ORF">WAK64_10215</name>
</gene>
<name>A0ABU8HDJ5_9BACI</name>
<evidence type="ECO:0000313" key="3">
    <source>
        <dbReference type="Proteomes" id="UP001312865"/>
    </source>
</evidence>
<organism evidence="2 3">
    <name type="scientific">Bacillus spongiae</name>
    <dbReference type="NCBI Taxonomy" id="2683610"/>
    <lineage>
        <taxon>Bacteria</taxon>
        <taxon>Bacillati</taxon>
        <taxon>Bacillota</taxon>
        <taxon>Bacilli</taxon>
        <taxon>Bacillales</taxon>
        <taxon>Bacillaceae</taxon>
        <taxon>Bacillus</taxon>
    </lineage>
</organism>
<reference evidence="2 3" key="1">
    <citation type="journal article" date="2018" name="J. Microbiol.">
        <title>Bacillus spongiae sp. nov., isolated from sponge of Jeju Island.</title>
        <authorList>
            <person name="Lee G.E."/>
            <person name="Im W.T."/>
            <person name="Park J.S."/>
        </authorList>
    </citation>
    <scope>NUCLEOTIDE SEQUENCE [LARGE SCALE GENOMIC DNA]</scope>
    <source>
        <strain evidence="2 3">135PIL107-10</strain>
    </source>
</reference>
<keyword evidence="3" id="KW-1185">Reference proteome</keyword>
<feature type="transmembrane region" description="Helical" evidence="1">
    <location>
        <begin position="306"/>
        <end position="323"/>
    </location>
</feature>
<dbReference type="PANTHER" id="PTHR43471">
    <property type="entry name" value="ABC TRANSPORTER PERMEASE"/>
    <property type="match status" value="1"/>
</dbReference>
<dbReference type="RefSeq" id="WP_336586867.1">
    <property type="nucleotide sequence ID" value="NZ_JBBAXC010000007.1"/>
</dbReference>
<evidence type="ECO:0000313" key="2">
    <source>
        <dbReference type="EMBL" id="MEI5907431.1"/>
    </source>
</evidence>
<feature type="transmembrane region" description="Helical" evidence="1">
    <location>
        <begin position="355"/>
        <end position="377"/>
    </location>
</feature>
<protein>
    <submittedName>
        <fullName evidence="2">ABC transporter permease subunit</fullName>
    </submittedName>
</protein>
<dbReference type="PANTHER" id="PTHR43471:SF3">
    <property type="entry name" value="ABC TRANSPORTER PERMEASE PROTEIN NATB"/>
    <property type="match status" value="1"/>
</dbReference>
<comment type="caution">
    <text evidence="2">The sequence shown here is derived from an EMBL/GenBank/DDBJ whole genome shotgun (WGS) entry which is preliminary data.</text>
</comment>
<dbReference type="EMBL" id="JBBAXC010000007">
    <property type="protein sequence ID" value="MEI5907431.1"/>
    <property type="molecule type" value="Genomic_DNA"/>
</dbReference>
<evidence type="ECO:0000256" key="1">
    <source>
        <dbReference type="SAM" id="Phobius"/>
    </source>
</evidence>
<keyword evidence="1" id="KW-1133">Transmembrane helix</keyword>
<feature type="transmembrane region" description="Helical" evidence="1">
    <location>
        <begin position="174"/>
        <end position="200"/>
    </location>
</feature>
<dbReference type="Pfam" id="PF12679">
    <property type="entry name" value="ABC2_membrane_2"/>
    <property type="match status" value="1"/>
</dbReference>
<accession>A0ABU8HDJ5</accession>
<feature type="transmembrane region" description="Helical" evidence="1">
    <location>
        <begin position="266"/>
        <end position="294"/>
    </location>
</feature>
<dbReference type="Proteomes" id="UP001312865">
    <property type="component" value="Unassembled WGS sequence"/>
</dbReference>
<sequence length="385" mass="42286">MLLKIYFKEMKDCFRDRRTLLLTVLLPIIMMSGLTYFYEKIISGGEGETYRLAVDESLTQTEKNILTSVETIELVPTSNPVESVEEGEALAALTFSSNFVERVQAGDVASVMITGDSFSQKSNNLMSLVKTALANYEKVITSERLQAQGTDLSIIEPFTISQAEISAEDPNVNLVAMLIPLVLAIALGIGASPGASDLFAGEKEKKTMEALLMTPVKRSTLVLSKWMTISSLGVITGLITLLVVSLEIGLFTEHLKKAISLDENASLIIGIALFITIIYAMFNASILMITSIIAKTIKESQSYSSPIMMIAAFPVMITSSIGINEFTFQHFAIPILNIYSLLKELIFGIVDYEHVFITVGSNVLCIIVLFIVGRVLFMKDKWVMS</sequence>
<feature type="transmembrane region" description="Helical" evidence="1">
    <location>
        <begin position="221"/>
        <end position="246"/>
    </location>
</feature>
<keyword evidence="1" id="KW-0472">Membrane</keyword>
<keyword evidence="1" id="KW-0812">Transmembrane</keyword>
<feature type="transmembrane region" description="Helical" evidence="1">
    <location>
        <begin position="20"/>
        <end position="38"/>
    </location>
</feature>
<proteinExistence type="predicted"/>